<proteinExistence type="predicted"/>
<dbReference type="KEGG" id="fox:FOXG_20892"/>
<dbReference type="GeneID" id="28962113"/>
<gene>
    <name evidence="1" type="ORF">FOXG_20892</name>
    <name evidence="2" type="ORF">FOXG_21407</name>
</gene>
<protein>
    <submittedName>
        <fullName evidence="1">Uncharacterized protein</fullName>
    </submittedName>
</protein>
<dbReference type="Proteomes" id="UP000009097">
    <property type="component" value="Unassembled WGS sequence"/>
</dbReference>
<dbReference type="EMBL" id="DS231713">
    <property type="protein sequence ID" value="KNB13717.1"/>
    <property type="molecule type" value="Genomic_DNA"/>
</dbReference>
<dbReference type="VEuPathDB" id="FungiDB:FOXG_20892"/>
<evidence type="ECO:0000313" key="1">
    <source>
        <dbReference type="EMBL" id="KNB13717.1"/>
    </source>
</evidence>
<organism evidence="1 3">
    <name type="scientific">Fusarium oxysporum f. sp. lycopersici (strain 4287 / CBS 123668 / FGSC 9935 / NRRL 34936)</name>
    <name type="common">Fusarium vascular wilt of tomato</name>
    <dbReference type="NCBI Taxonomy" id="426428"/>
    <lineage>
        <taxon>Eukaryota</taxon>
        <taxon>Fungi</taxon>
        <taxon>Dikarya</taxon>
        <taxon>Ascomycota</taxon>
        <taxon>Pezizomycotina</taxon>
        <taxon>Sordariomycetes</taxon>
        <taxon>Hypocreomycetidae</taxon>
        <taxon>Hypocreales</taxon>
        <taxon>Nectriaceae</taxon>
        <taxon>Fusarium</taxon>
        <taxon>Fusarium oxysporum species complex</taxon>
    </lineage>
</organism>
<dbReference type="VEuPathDB" id="FungiDB:FOXG_21407"/>
<accession>A0A0J9WS60</accession>
<evidence type="ECO:0000313" key="3">
    <source>
        <dbReference type="Proteomes" id="UP000009097"/>
    </source>
</evidence>
<reference evidence="1" key="1">
    <citation type="submission" date="2007-04" db="EMBL/GenBank/DDBJ databases">
        <authorList>
            <consortium name="The Broad Institute Genome Sequencing Platform"/>
            <person name="Birren B."/>
            <person name="Lander E."/>
            <person name="Galagan J."/>
            <person name="Nusbaum C."/>
            <person name="Devon K."/>
            <person name="Ma L.-J."/>
            <person name="Jaffe D."/>
            <person name="Butler J."/>
            <person name="Alvarez P."/>
            <person name="Gnerre S."/>
            <person name="Grabherr M."/>
            <person name="Kleber M."/>
            <person name="Mauceli E."/>
            <person name="Brockman W."/>
            <person name="MacCallum I.A."/>
            <person name="Young S."/>
            <person name="LaButti K."/>
            <person name="DeCaprio D."/>
            <person name="Crawford M."/>
            <person name="Koehrsen M."/>
            <person name="Engels R."/>
            <person name="Montgomery P."/>
            <person name="Pearson M."/>
            <person name="Howarth C."/>
            <person name="Larson L."/>
            <person name="White J."/>
            <person name="O'Leary S."/>
            <person name="Kodira C."/>
            <person name="Zeng Q."/>
            <person name="Yandava C."/>
            <person name="Alvarado L."/>
            <person name="Kistler C."/>
            <person name="Shim W.-B."/>
            <person name="Kang S."/>
            <person name="Woloshuk C."/>
        </authorList>
    </citation>
    <scope>NUCLEOTIDE SEQUENCE</scope>
    <source>
        <strain evidence="1">4287</strain>
    </source>
</reference>
<dbReference type="AlphaFoldDB" id="A0A0J9WS60"/>
<sequence>MRGNRFSRVAVPPQGQVKAIKSQQICASREKEKMIQGIQSTVAAHGTDRSAVVQSLLTGFGEKDIQMTAADLEGTRVQNGSSPPNFEVALFSTFNYNQSSERDEQRQ</sequence>
<evidence type="ECO:0000313" key="2">
    <source>
        <dbReference type="EMBL" id="KNB15617.1"/>
    </source>
</evidence>
<dbReference type="RefSeq" id="XP_018253662.1">
    <property type="nucleotide sequence ID" value="XM_018401742.1"/>
</dbReference>
<reference evidence="1" key="2">
    <citation type="journal article" date="2010" name="Nature">
        <title>Comparative genomics reveals mobile pathogenicity chromosomes in Fusarium.</title>
        <authorList>
            <person name="Ma L.J."/>
            <person name="van der Does H.C."/>
            <person name="Borkovich K.A."/>
            <person name="Coleman J.J."/>
            <person name="Daboussi M.J."/>
            <person name="Di Pietro A."/>
            <person name="Dufresne M."/>
            <person name="Freitag M."/>
            <person name="Grabherr M."/>
            <person name="Henrissat B."/>
            <person name="Houterman P.M."/>
            <person name="Kang S."/>
            <person name="Shim W.B."/>
            <person name="Woloshuk C."/>
            <person name="Xie X."/>
            <person name="Xu J.R."/>
            <person name="Antoniw J."/>
            <person name="Baker S.E."/>
            <person name="Bluhm B.H."/>
            <person name="Breakspear A."/>
            <person name="Brown D.W."/>
            <person name="Butchko R.A."/>
            <person name="Chapman S."/>
            <person name="Coulson R."/>
            <person name="Coutinho P.M."/>
            <person name="Danchin E.G."/>
            <person name="Diener A."/>
            <person name="Gale L.R."/>
            <person name="Gardiner D.M."/>
            <person name="Goff S."/>
            <person name="Hammond-Kosack K.E."/>
            <person name="Hilburn K."/>
            <person name="Hua-Van A."/>
            <person name="Jonkers W."/>
            <person name="Kazan K."/>
            <person name="Kodira C.D."/>
            <person name="Koehrsen M."/>
            <person name="Kumar L."/>
            <person name="Lee Y.H."/>
            <person name="Li L."/>
            <person name="Manners J.M."/>
            <person name="Miranda-Saavedra D."/>
            <person name="Mukherjee M."/>
            <person name="Park G."/>
            <person name="Park J."/>
            <person name="Park S.Y."/>
            <person name="Proctor R.H."/>
            <person name="Regev A."/>
            <person name="Ruiz-Roldan M.C."/>
            <person name="Sain D."/>
            <person name="Sakthikumar S."/>
            <person name="Sykes S."/>
            <person name="Schwartz D.C."/>
            <person name="Turgeon B.G."/>
            <person name="Wapinski I."/>
            <person name="Yoder O."/>
            <person name="Young S."/>
            <person name="Zeng Q."/>
            <person name="Zhou S."/>
            <person name="Galagan J."/>
            <person name="Cuomo C.A."/>
            <person name="Kistler H.C."/>
            <person name="Rep M."/>
        </authorList>
    </citation>
    <scope>NUCLEOTIDE SEQUENCE [LARGE SCALE GENOMIC DNA]</scope>
    <source>
        <strain evidence="1">4287</strain>
    </source>
</reference>
<dbReference type="KEGG" id="fox:FOXG_21407"/>
<dbReference type="EMBL" id="DS231716">
    <property type="protein sequence ID" value="KNB15617.1"/>
    <property type="molecule type" value="Genomic_DNA"/>
</dbReference>
<dbReference type="RefSeq" id="XP_018251762.1">
    <property type="nucleotide sequence ID" value="XM_018401211.1"/>
</dbReference>
<dbReference type="GeneID" id="28961598"/>
<name>A0A0J9WS60_FUSO4</name>